<evidence type="ECO:0000313" key="2">
    <source>
        <dbReference type="EMBL" id="EJK61824.1"/>
    </source>
</evidence>
<dbReference type="Proteomes" id="UP000266841">
    <property type="component" value="Unassembled WGS sequence"/>
</dbReference>
<evidence type="ECO:0000256" key="1">
    <source>
        <dbReference type="SAM" id="MobiDB-lite"/>
    </source>
</evidence>
<dbReference type="AlphaFoldDB" id="K0SA55"/>
<feature type="compositionally biased region" description="Basic and acidic residues" evidence="1">
    <location>
        <begin position="49"/>
        <end position="59"/>
    </location>
</feature>
<proteinExistence type="predicted"/>
<evidence type="ECO:0000313" key="3">
    <source>
        <dbReference type="Proteomes" id="UP000266841"/>
    </source>
</evidence>
<feature type="non-terminal residue" evidence="2">
    <location>
        <position position="1"/>
    </location>
</feature>
<gene>
    <name evidence="2" type="ORF">THAOC_17617</name>
</gene>
<dbReference type="EMBL" id="AGNL01019443">
    <property type="protein sequence ID" value="EJK61824.1"/>
    <property type="molecule type" value="Genomic_DNA"/>
</dbReference>
<sequence>RRVDPPRRPGEGREEGGREREVRLREQVLEERHRGQDDGRRKRLPRPAAPEEGRRDVRQAVRPGQGGNELGRDPGVLGPRRSGVKGVREIGKV</sequence>
<name>K0SA55_THAOC</name>
<reference evidence="2 3" key="1">
    <citation type="journal article" date="2012" name="Genome Biol.">
        <title>Genome and low-iron response of an oceanic diatom adapted to chronic iron limitation.</title>
        <authorList>
            <person name="Lommer M."/>
            <person name="Specht M."/>
            <person name="Roy A.S."/>
            <person name="Kraemer L."/>
            <person name="Andreson R."/>
            <person name="Gutowska M.A."/>
            <person name="Wolf J."/>
            <person name="Bergner S.V."/>
            <person name="Schilhabel M.B."/>
            <person name="Klostermeier U.C."/>
            <person name="Beiko R.G."/>
            <person name="Rosenstiel P."/>
            <person name="Hippler M."/>
            <person name="Laroche J."/>
        </authorList>
    </citation>
    <scope>NUCLEOTIDE SEQUENCE [LARGE SCALE GENOMIC DNA]</scope>
    <source>
        <strain evidence="2 3">CCMP1005</strain>
    </source>
</reference>
<organism evidence="2 3">
    <name type="scientific">Thalassiosira oceanica</name>
    <name type="common">Marine diatom</name>
    <dbReference type="NCBI Taxonomy" id="159749"/>
    <lineage>
        <taxon>Eukaryota</taxon>
        <taxon>Sar</taxon>
        <taxon>Stramenopiles</taxon>
        <taxon>Ochrophyta</taxon>
        <taxon>Bacillariophyta</taxon>
        <taxon>Coscinodiscophyceae</taxon>
        <taxon>Thalassiosirophycidae</taxon>
        <taxon>Thalassiosirales</taxon>
        <taxon>Thalassiosiraceae</taxon>
        <taxon>Thalassiosira</taxon>
    </lineage>
</organism>
<feature type="region of interest" description="Disordered" evidence="1">
    <location>
        <begin position="1"/>
        <end position="93"/>
    </location>
</feature>
<accession>K0SA55</accession>
<keyword evidence="3" id="KW-1185">Reference proteome</keyword>
<protein>
    <submittedName>
        <fullName evidence="2">Uncharacterized protein</fullName>
    </submittedName>
</protein>
<feature type="compositionally biased region" description="Basic and acidic residues" evidence="1">
    <location>
        <begin position="1"/>
        <end position="40"/>
    </location>
</feature>
<comment type="caution">
    <text evidence="2">The sequence shown here is derived from an EMBL/GenBank/DDBJ whole genome shotgun (WGS) entry which is preliminary data.</text>
</comment>